<dbReference type="SUPFAM" id="SSF52540">
    <property type="entry name" value="P-loop containing nucleoside triphosphate hydrolases"/>
    <property type="match status" value="1"/>
</dbReference>
<keyword evidence="2" id="KW-1185">Reference proteome</keyword>
<sequence>MRMTERLARSPSPVPWRDLGDVTLPCGDANPEDCRVSDGDLTRNSVVGSAHAVVQAKNMYGSVHIRQMGEPRSSIPRQLPFDTPDFIGRDDELRQLGEIVAAGRTALVSGPPGAGKTALVVRWAHRESLRFPDGQLYMNLRGFDMTAPVSARQALDGFVRALGVAPDRVPERTDELASLYRTLLADRRVLVVLDNAGDIDQISPLLPGTSACGVLVTSRRLLGELAAGVGARRITLSALSPADAVELLGAAAGSERLAAEPEATGELARLCACLPLALRIAGERVSGSPYWTIADLVEQFTAEQHRLDLLASREGASPVRLAFSWSYRKLPTAASSMFRWLGVHAGPEFGVRAAAAAADMTPRDALQALEVLVDANLLIEVARERYRFHDLVRLYAVERVNAEEDASARQTAVRRLLDCYLETADAADHLLTRRSYCVTLGHTSTNPPQAIFVDQRAAARWCELERANLLASVQQAVEWGEHSIAWRLPVALWGYFFLSKPWQDWTRVLTIGLEAARSIGDRRGEAWTLHSLREAQFSMHRVGKGAEYVERALEIFREIDDQWGVREALSNVGYAHRLRGRPDEALTHLVDALGLWRQTDDRWGQAWTLHSLGETYLDLRRSNEATPALREALNLFQAIGHRQGEGFALGNLGHIHLSEKRFEAATELFHQALVVHDEIGDRWSAARSMIGLGAALHATGSTEAAEGYWRQALTICEDLDDTATAESIRMRLTQ</sequence>
<dbReference type="Pfam" id="PF13424">
    <property type="entry name" value="TPR_12"/>
    <property type="match status" value="2"/>
</dbReference>
<protein>
    <submittedName>
        <fullName evidence="1">Uncharacterized protein</fullName>
    </submittedName>
</protein>
<reference evidence="1" key="1">
    <citation type="journal article" date="2014" name="Int. J. Syst. Evol. Microbiol.">
        <title>Complete genome sequence of Corynebacterium casei LMG S-19264T (=DSM 44701T), isolated from a smear-ripened cheese.</title>
        <authorList>
            <consortium name="US DOE Joint Genome Institute (JGI-PGF)"/>
            <person name="Walter F."/>
            <person name="Albersmeier A."/>
            <person name="Kalinowski J."/>
            <person name="Ruckert C."/>
        </authorList>
    </citation>
    <scope>NUCLEOTIDE SEQUENCE</scope>
    <source>
        <strain evidence="1">JCM 3276</strain>
    </source>
</reference>
<dbReference type="PRINTS" id="PR00364">
    <property type="entry name" value="DISEASERSIST"/>
</dbReference>
<name>A0A918GD28_9PSEU</name>
<dbReference type="EMBL" id="BMRB01000002">
    <property type="protein sequence ID" value="GGS29042.1"/>
    <property type="molecule type" value="Genomic_DNA"/>
</dbReference>
<dbReference type="GO" id="GO:0043531">
    <property type="term" value="F:ADP binding"/>
    <property type="evidence" value="ECO:0007669"/>
    <property type="project" value="InterPro"/>
</dbReference>
<dbReference type="InterPro" id="IPR011990">
    <property type="entry name" value="TPR-like_helical_dom_sf"/>
</dbReference>
<reference evidence="1" key="2">
    <citation type="submission" date="2020-09" db="EMBL/GenBank/DDBJ databases">
        <authorList>
            <person name="Sun Q."/>
            <person name="Ohkuma M."/>
        </authorList>
    </citation>
    <scope>NUCLEOTIDE SEQUENCE</scope>
    <source>
        <strain evidence="1">JCM 3276</strain>
    </source>
</reference>
<accession>A0A918GD28</accession>
<organism evidence="1 2">
    <name type="scientific">Actinokineospora fastidiosa</name>
    <dbReference type="NCBI Taxonomy" id="1816"/>
    <lineage>
        <taxon>Bacteria</taxon>
        <taxon>Bacillati</taxon>
        <taxon>Actinomycetota</taxon>
        <taxon>Actinomycetes</taxon>
        <taxon>Pseudonocardiales</taxon>
        <taxon>Pseudonocardiaceae</taxon>
        <taxon>Actinokineospora</taxon>
    </lineage>
</organism>
<evidence type="ECO:0000313" key="1">
    <source>
        <dbReference type="EMBL" id="GGS29042.1"/>
    </source>
</evidence>
<evidence type="ECO:0000313" key="2">
    <source>
        <dbReference type="Proteomes" id="UP000660680"/>
    </source>
</evidence>
<dbReference type="Gene3D" id="3.40.50.300">
    <property type="entry name" value="P-loop containing nucleotide triphosphate hydrolases"/>
    <property type="match status" value="1"/>
</dbReference>
<proteinExistence type="predicted"/>
<dbReference type="InterPro" id="IPR027417">
    <property type="entry name" value="P-loop_NTPase"/>
</dbReference>
<dbReference type="Proteomes" id="UP000660680">
    <property type="component" value="Unassembled WGS sequence"/>
</dbReference>
<dbReference type="PANTHER" id="PTHR47691:SF3">
    <property type="entry name" value="HTH-TYPE TRANSCRIPTIONAL REGULATOR RV0890C-RELATED"/>
    <property type="match status" value="1"/>
</dbReference>
<gene>
    <name evidence="1" type="ORF">GCM10010171_22800</name>
</gene>
<dbReference type="SUPFAM" id="SSF48452">
    <property type="entry name" value="TPR-like"/>
    <property type="match status" value="1"/>
</dbReference>
<dbReference type="InterPro" id="IPR019734">
    <property type="entry name" value="TPR_rpt"/>
</dbReference>
<dbReference type="SMART" id="SM00028">
    <property type="entry name" value="TPR"/>
    <property type="match status" value="5"/>
</dbReference>
<dbReference type="PANTHER" id="PTHR47691">
    <property type="entry name" value="REGULATOR-RELATED"/>
    <property type="match status" value="1"/>
</dbReference>
<comment type="caution">
    <text evidence="1">The sequence shown here is derived from an EMBL/GenBank/DDBJ whole genome shotgun (WGS) entry which is preliminary data.</text>
</comment>
<dbReference type="AlphaFoldDB" id="A0A918GD28"/>
<dbReference type="Gene3D" id="1.25.40.10">
    <property type="entry name" value="Tetratricopeptide repeat domain"/>
    <property type="match status" value="1"/>
</dbReference>